<protein>
    <submittedName>
        <fullName evidence="1">Uncharacterized protein</fullName>
    </submittedName>
</protein>
<sequence length="59" mass="6975">MKTIMYGLCQHNLKSARELMLEANFSHDSMMAHLKSIYERRKAAHRWLVMSESYTNEAN</sequence>
<dbReference type="EMBL" id="MW258709">
    <property type="protein sequence ID" value="QVV96841.1"/>
    <property type="molecule type" value="Genomic_DNA"/>
</dbReference>
<proteinExistence type="predicted"/>
<organism evidence="1 2">
    <name type="scientific">Kosakonia phage Kc166A</name>
    <dbReference type="NCBI Taxonomy" id="2801381"/>
    <lineage>
        <taxon>Viruses</taxon>
        <taxon>Duplodnaviria</taxon>
        <taxon>Heunggongvirae</taxon>
        <taxon>Uroviricota</taxon>
        <taxon>Caudoviricetes</taxon>
        <taxon>Autographivirales</taxon>
        <taxon>Autotranscriptaviridae</taxon>
        <taxon>Studiervirinae</taxon>
        <taxon>Kayfunavirus</taxon>
        <taxon>Kayfunavirus Kc166A</taxon>
    </lineage>
</organism>
<evidence type="ECO:0000313" key="2">
    <source>
        <dbReference type="Proteomes" id="UP000827835"/>
    </source>
</evidence>
<accession>A0AAE7RFL7</accession>
<reference evidence="2" key="1">
    <citation type="journal article" date="2021" name="Viruses">
        <title>Novel Viruses That Lyse Plant and Human Strains of Kosakonia cowanii.</title>
        <authorList>
            <person name="Petrzik K."/>
            <person name="Brazdova S."/>
            <person name="Krawczyk K."/>
        </authorList>
    </citation>
    <scope>NUCLEOTIDE SEQUENCE [LARGE SCALE GENOMIC DNA]</scope>
</reference>
<keyword evidence="2" id="KW-1185">Reference proteome</keyword>
<name>A0AAE7RFL7_9CAUD</name>
<evidence type="ECO:0000313" key="1">
    <source>
        <dbReference type="EMBL" id="QVV96841.1"/>
    </source>
</evidence>
<dbReference type="Proteomes" id="UP000827835">
    <property type="component" value="Segment"/>
</dbReference>